<dbReference type="InterPro" id="IPR050639">
    <property type="entry name" value="SSR_resolvase"/>
</dbReference>
<organism evidence="9 10">
    <name type="scientific">Flavobacterium fluviale</name>
    <dbReference type="NCBI Taxonomy" id="2249356"/>
    <lineage>
        <taxon>Bacteria</taxon>
        <taxon>Pseudomonadati</taxon>
        <taxon>Bacteroidota</taxon>
        <taxon>Flavobacteriia</taxon>
        <taxon>Flavobacteriales</taxon>
        <taxon>Flavobacteriaceae</taxon>
        <taxon>Flavobacterium</taxon>
    </lineage>
</organism>
<dbReference type="PANTHER" id="PTHR30461:SF23">
    <property type="entry name" value="DNA RECOMBINASE-RELATED"/>
    <property type="match status" value="1"/>
</dbReference>
<dbReference type="PROSITE" id="PS51737">
    <property type="entry name" value="RECOMBINASE_DNA_BIND"/>
    <property type="match status" value="1"/>
</dbReference>
<dbReference type="Proteomes" id="UP000251561">
    <property type="component" value="Chromosome"/>
</dbReference>
<dbReference type="Gene3D" id="3.90.1750.20">
    <property type="entry name" value="Putative Large Serine Recombinase, Chain B, Domain 2"/>
    <property type="match status" value="1"/>
</dbReference>
<keyword evidence="6" id="KW-0175">Coiled coil</keyword>
<reference evidence="9 10" key="1">
    <citation type="submission" date="2018-06" db="EMBL/GenBank/DDBJ databases">
        <title>Genome sequencing of Flavobacterium.</title>
        <authorList>
            <person name="Baek M.-G."/>
            <person name="Yi H."/>
        </authorList>
    </citation>
    <scope>NUCLEOTIDE SEQUENCE [LARGE SCALE GENOMIC DNA]</scope>
    <source>
        <strain evidence="9 10">HYN0086</strain>
    </source>
</reference>
<evidence type="ECO:0000259" key="7">
    <source>
        <dbReference type="PROSITE" id="PS51736"/>
    </source>
</evidence>
<dbReference type="Gene3D" id="3.40.50.1390">
    <property type="entry name" value="Resolvase, N-terminal catalytic domain"/>
    <property type="match status" value="1"/>
</dbReference>
<dbReference type="GO" id="GO:0000150">
    <property type="term" value="F:DNA strand exchange activity"/>
    <property type="evidence" value="ECO:0007669"/>
    <property type="project" value="InterPro"/>
</dbReference>
<dbReference type="SMART" id="SM00857">
    <property type="entry name" value="Resolvase"/>
    <property type="match status" value="1"/>
</dbReference>
<dbReference type="PANTHER" id="PTHR30461">
    <property type="entry name" value="DNA-INVERTASE FROM LAMBDOID PROPHAGE"/>
    <property type="match status" value="1"/>
</dbReference>
<feature type="active site" description="O-(5'-phospho-DNA)-serine intermediate" evidence="4 5">
    <location>
        <position position="12"/>
    </location>
</feature>
<evidence type="ECO:0000259" key="8">
    <source>
        <dbReference type="PROSITE" id="PS51737"/>
    </source>
</evidence>
<dbReference type="PROSITE" id="PS51736">
    <property type="entry name" value="RECOMBINASES_3"/>
    <property type="match status" value="1"/>
</dbReference>
<keyword evidence="2" id="KW-0238">DNA-binding</keyword>
<evidence type="ECO:0000256" key="3">
    <source>
        <dbReference type="ARBA" id="ARBA00023172"/>
    </source>
</evidence>
<dbReference type="InterPro" id="IPR038109">
    <property type="entry name" value="DNA_bind_recomb_sf"/>
</dbReference>
<dbReference type="InterPro" id="IPR011109">
    <property type="entry name" value="DNA_bind_recombinase_dom"/>
</dbReference>
<dbReference type="InterPro" id="IPR036162">
    <property type="entry name" value="Resolvase-like_N_sf"/>
</dbReference>
<evidence type="ECO:0000256" key="4">
    <source>
        <dbReference type="PIRSR" id="PIRSR606118-50"/>
    </source>
</evidence>
<dbReference type="GO" id="GO:0015074">
    <property type="term" value="P:DNA integration"/>
    <property type="evidence" value="ECO:0007669"/>
    <property type="project" value="UniProtKB-KW"/>
</dbReference>
<dbReference type="AlphaFoldDB" id="A0A344LV17"/>
<name>A0A344LV17_9FLAO</name>
<keyword evidence="3" id="KW-0233">DNA recombination</keyword>
<evidence type="ECO:0000313" key="10">
    <source>
        <dbReference type="Proteomes" id="UP000251561"/>
    </source>
</evidence>
<accession>A0A344LV17</accession>
<sequence length="516" mass="60536">MSIIADLYIRVSTDEQAEKGYSQRNQEEVLRKYCSINYIEVRNVIYEDHSAKTFNRPQWNKLLLNLKREKNKCDFVLFTKWDRFSRNAGDAYQMISVLRKLGVEPQAIEQPLDLSIPENKMMLAFYLAAPEVENDRRALNTFHGMRRAKKEGRYMGTAPFGYANKSKEDGTKYIALVEPAASVMRWIFEEIARGVFNTEQVYHLACRRGFTRTKSNMWGLIRNPIYYGKIFVPQYKDEESMLVTGQHEPLISEGLFYNVQDILDGKSRIYRPKIKTVVEFPLRGFFNCPKCQKKLQGSKCKGRHKHYYYYHCEAQCKFRINSEIANKLFTENLKKYQPIPEVKKLYTSVIFETHRELANNAGEQKRRLLEQIKDYELRLSNARDLLLTSKIDSDDYKLMKDDYTIRITNLERELSSIAKDRHSIESLLNKGIENLIKMNEAYVDMDLSEARSLIGLVYPENFTIRENKIQTARVNKIVESIYLINKELRDKKNGAKDDFYLLSHRVTSTGFKPVTF</sequence>
<gene>
    <name evidence="9" type="ORF">HYN86_14600</name>
</gene>
<dbReference type="InterPro" id="IPR006119">
    <property type="entry name" value="Resolv_N"/>
</dbReference>
<keyword evidence="1" id="KW-0229">DNA integration</keyword>
<dbReference type="RefSeq" id="WP_113678702.1">
    <property type="nucleotide sequence ID" value="NZ_CP030261.1"/>
</dbReference>
<evidence type="ECO:0000256" key="6">
    <source>
        <dbReference type="SAM" id="Coils"/>
    </source>
</evidence>
<dbReference type="EMBL" id="CP030261">
    <property type="protein sequence ID" value="AXB57759.1"/>
    <property type="molecule type" value="Genomic_DNA"/>
</dbReference>
<evidence type="ECO:0000256" key="5">
    <source>
        <dbReference type="PROSITE-ProRule" id="PRU10137"/>
    </source>
</evidence>
<evidence type="ECO:0000256" key="1">
    <source>
        <dbReference type="ARBA" id="ARBA00022908"/>
    </source>
</evidence>
<dbReference type="KEGG" id="ffl:HYN86_14600"/>
<dbReference type="Pfam" id="PF07508">
    <property type="entry name" value="Recombinase"/>
    <property type="match status" value="1"/>
</dbReference>
<keyword evidence="10" id="KW-1185">Reference proteome</keyword>
<dbReference type="CDD" id="cd00338">
    <property type="entry name" value="Ser_Recombinase"/>
    <property type="match status" value="1"/>
</dbReference>
<evidence type="ECO:0000256" key="2">
    <source>
        <dbReference type="ARBA" id="ARBA00023125"/>
    </source>
</evidence>
<evidence type="ECO:0000313" key="9">
    <source>
        <dbReference type="EMBL" id="AXB57759.1"/>
    </source>
</evidence>
<protein>
    <submittedName>
        <fullName evidence="9">Recombinase family protein</fullName>
    </submittedName>
</protein>
<dbReference type="InterPro" id="IPR006118">
    <property type="entry name" value="Recombinase_CS"/>
</dbReference>
<proteinExistence type="predicted"/>
<feature type="domain" description="Resolvase/invertase-type recombinase catalytic" evidence="7">
    <location>
        <begin position="4"/>
        <end position="152"/>
    </location>
</feature>
<dbReference type="GO" id="GO:0003677">
    <property type="term" value="F:DNA binding"/>
    <property type="evidence" value="ECO:0007669"/>
    <property type="project" value="UniProtKB-KW"/>
</dbReference>
<feature type="domain" description="Recombinase" evidence="8">
    <location>
        <begin position="159"/>
        <end position="269"/>
    </location>
</feature>
<dbReference type="PROSITE" id="PS00397">
    <property type="entry name" value="RECOMBINASES_1"/>
    <property type="match status" value="1"/>
</dbReference>
<dbReference type="SUPFAM" id="SSF53041">
    <property type="entry name" value="Resolvase-like"/>
    <property type="match status" value="1"/>
</dbReference>
<feature type="coiled-coil region" evidence="6">
    <location>
        <begin position="358"/>
        <end position="420"/>
    </location>
</feature>
<dbReference type="Pfam" id="PF00239">
    <property type="entry name" value="Resolvase"/>
    <property type="match status" value="1"/>
</dbReference>
<dbReference type="OrthoDB" id="9815006at2"/>